<sequence length="97" mass="10690">MFQQHKAPHRHLAANLGEPAAASASASSLPSELLLPLMLSYRPRWPGNDDDLETFSRIYLTFSKAQRSLGLSALPCPTCIIRLQEHHTGAALARLRT</sequence>
<gene>
    <name evidence="1" type="ORF">U9M48_001279</name>
</gene>
<organism evidence="1 2">
    <name type="scientific">Paspalum notatum var. saurae</name>
    <dbReference type="NCBI Taxonomy" id="547442"/>
    <lineage>
        <taxon>Eukaryota</taxon>
        <taxon>Viridiplantae</taxon>
        <taxon>Streptophyta</taxon>
        <taxon>Embryophyta</taxon>
        <taxon>Tracheophyta</taxon>
        <taxon>Spermatophyta</taxon>
        <taxon>Magnoliopsida</taxon>
        <taxon>Liliopsida</taxon>
        <taxon>Poales</taxon>
        <taxon>Poaceae</taxon>
        <taxon>PACMAD clade</taxon>
        <taxon>Panicoideae</taxon>
        <taxon>Andropogonodae</taxon>
        <taxon>Paspaleae</taxon>
        <taxon>Paspalinae</taxon>
        <taxon>Paspalum</taxon>
    </lineage>
</organism>
<protein>
    <submittedName>
        <fullName evidence="1">Uncharacterized protein</fullName>
    </submittedName>
</protein>
<proteinExistence type="predicted"/>
<evidence type="ECO:0000313" key="2">
    <source>
        <dbReference type="Proteomes" id="UP001341281"/>
    </source>
</evidence>
<dbReference type="EMBL" id="CP144745">
    <property type="protein sequence ID" value="WVZ49973.1"/>
    <property type="molecule type" value="Genomic_DNA"/>
</dbReference>
<reference evidence="1 2" key="1">
    <citation type="submission" date="2024-02" db="EMBL/GenBank/DDBJ databases">
        <title>High-quality chromosome-scale genome assembly of Pensacola bahiagrass (Paspalum notatum Flugge var. saurae).</title>
        <authorList>
            <person name="Vega J.M."/>
            <person name="Podio M."/>
            <person name="Orjuela J."/>
            <person name="Siena L.A."/>
            <person name="Pessino S.C."/>
            <person name="Combes M.C."/>
            <person name="Mariac C."/>
            <person name="Albertini E."/>
            <person name="Pupilli F."/>
            <person name="Ortiz J.P.A."/>
            <person name="Leblanc O."/>
        </authorList>
    </citation>
    <scope>NUCLEOTIDE SEQUENCE [LARGE SCALE GENOMIC DNA]</scope>
    <source>
        <strain evidence="1">R1</strain>
        <tissue evidence="1">Leaf</tissue>
    </source>
</reference>
<accession>A0AAQ3SCU6</accession>
<keyword evidence="2" id="KW-1185">Reference proteome</keyword>
<dbReference type="AlphaFoldDB" id="A0AAQ3SCU6"/>
<name>A0AAQ3SCU6_PASNO</name>
<evidence type="ECO:0000313" key="1">
    <source>
        <dbReference type="EMBL" id="WVZ49973.1"/>
    </source>
</evidence>
<dbReference type="Proteomes" id="UP001341281">
    <property type="component" value="Chromosome 01"/>
</dbReference>